<evidence type="ECO:0000313" key="2">
    <source>
        <dbReference type="Proteomes" id="UP001631957"/>
    </source>
</evidence>
<name>A0ABW9HNV6_9ACTN</name>
<dbReference type="Proteomes" id="UP001631957">
    <property type="component" value="Unassembled WGS sequence"/>
</dbReference>
<gene>
    <name evidence="1" type="ORF">ACKI18_06630</name>
</gene>
<accession>A0ABW9HNV6</accession>
<reference evidence="1 2" key="1">
    <citation type="submission" date="2024-12" db="EMBL/GenBank/DDBJ databases">
        <title>Forecasting of Potato common scab and diversities of Pathogenic streptomyces spp. in china.</title>
        <authorList>
            <person name="Handique U."/>
            <person name="Wu J."/>
        </authorList>
    </citation>
    <scope>NUCLEOTIDE SEQUENCE [LARGE SCALE GENOMIC DNA]</scope>
    <source>
        <strain evidence="1 2">ZRIMU1530</strain>
    </source>
</reference>
<comment type="caution">
    <text evidence="1">The sequence shown here is derived from an EMBL/GenBank/DDBJ whole genome shotgun (WGS) entry which is preliminary data.</text>
</comment>
<organism evidence="1 2">
    <name type="scientific">Streptomyces niveiscabiei</name>
    <dbReference type="NCBI Taxonomy" id="164115"/>
    <lineage>
        <taxon>Bacteria</taxon>
        <taxon>Bacillati</taxon>
        <taxon>Actinomycetota</taxon>
        <taxon>Actinomycetes</taxon>
        <taxon>Kitasatosporales</taxon>
        <taxon>Streptomycetaceae</taxon>
        <taxon>Streptomyces</taxon>
    </lineage>
</organism>
<evidence type="ECO:0000313" key="1">
    <source>
        <dbReference type="EMBL" id="MFM9608382.1"/>
    </source>
</evidence>
<proteinExistence type="predicted"/>
<dbReference type="EMBL" id="JBJVNI010000003">
    <property type="protein sequence ID" value="MFM9608382.1"/>
    <property type="molecule type" value="Genomic_DNA"/>
</dbReference>
<dbReference type="RefSeq" id="WP_409120728.1">
    <property type="nucleotide sequence ID" value="NZ_JBJVNI010000003.1"/>
</dbReference>
<keyword evidence="2" id="KW-1185">Reference proteome</keyword>
<sequence>MAKETKPKRTAPAARPITITAVVDAVGVLASDSTEGEVYFYDTNKAAGSTGFGTGELRTKVKRGDQLLWSTIALECEAHVAIAAIDIDSDVCEPQRKVYPGTDVSFWTATVKTDLDGAVPYRISFQVGTRTEPITAVQSPSLVG</sequence>
<protein>
    <submittedName>
        <fullName evidence="1">Uncharacterized protein</fullName>
    </submittedName>
</protein>